<dbReference type="Gene3D" id="3.30.565.10">
    <property type="entry name" value="Histidine kinase-like ATPase, C-terminal domain"/>
    <property type="match status" value="1"/>
</dbReference>
<evidence type="ECO:0000256" key="1">
    <source>
        <dbReference type="ARBA" id="ARBA00000085"/>
    </source>
</evidence>
<dbReference type="Pfam" id="PF13426">
    <property type="entry name" value="PAS_9"/>
    <property type="match status" value="1"/>
</dbReference>
<dbReference type="InterPro" id="IPR036890">
    <property type="entry name" value="HATPase_C_sf"/>
</dbReference>
<evidence type="ECO:0000256" key="3">
    <source>
        <dbReference type="ARBA" id="ARBA00012438"/>
    </source>
</evidence>
<evidence type="ECO:0000256" key="11">
    <source>
        <dbReference type="ARBA" id="ARBA00022989"/>
    </source>
</evidence>
<dbReference type="InterPro" id="IPR035965">
    <property type="entry name" value="PAS-like_dom_sf"/>
</dbReference>
<feature type="modified residue" description="4-aspartylphosphate" evidence="17">
    <location>
        <position position="978"/>
    </location>
</feature>
<evidence type="ECO:0000256" key="6">
    <source>
        <dbReference type="ARBA" id="ARBA00022679"/>
    </source>
</evidence>
<dbReference type="CDD" id="cd17546">
    <property type="entry name" value="REC_hyHK_CKI1_RcsC-like"/>
    <property type="match status" value="2"/>
</dbReference>
<dbReference type="EMBL" id="CP041253">
    <property type="protein sequence ID" value="QDH81597.1"/>
    <property type="molecule type" value="Genomic_DNA"/>
</dbReference>
<comment type="subunit">
    <text evidence="14">At low DSF concentrations, interacts with RpfF.</text>
</comment>
<dbReference type="Gene3D" id="3.40.50.2300">
    <property type="match status" value="2"/>
</dbReference>
<reference evidence="23 24" key="1">
    <citation type="submission" date="2019-06" db="EMBL/GenBank/DDBJ databases">
        <title>Echinicola alkalisoli sp. nov. isolated from saline soil.</title>
        <authorList>
            <person name="Sun J.-Q."/>
            <person name="Xu L."/>
        </authorList>
    </citation>
    <scope>NUCLEOTIDE SEQUENCE [LARGE SCALE GENOMIC DNA]</scope>
    <source>
        <strain evidence="23 24">LN3S3</strain>
    </source>
</reference>
<dbReference type="InterPro" id="IPR036097">
    <property type="entry name" value="HisK_dim/P_sf"/>
</dbReference>
<keyword evidence="8" id="KW-0547">Nucleotide-binding</keyword>
<dbReference type="AlphaFoldDB" id="A0A514CP78"/>
<evidence type="ECO:0000256" key="8">
    <source>
        <dbReference type="ARBA" id="ARBA00022741"/>
    </source>
</evidence>
<dbReference type="SMART" id="SM00091">
    <property type="entry name" value="PAS"/>
    <property type="match status" value="2"/>
</dbReference>
<evidence type="ECO:0000313" key="23">
    <source>
        <dbReference type="EMBL" id="QDH81597.1"/>
    </source>
</evidence>
<name>A0A514CP78_9BACT</name>
<dbReference type="GO" id="GO:0000155">
    <property type="term" value="F:phosphorelay sensor kinase activity"/>
    <property type="evidence" value="ECO:0007669"/>
    <property type="project" value="InterPro"/>
</dbReference>
<dbReference type="Pfam" id="PF08448">
    <property type="entry name" value="PAS_4"/>
    <property type="match status" value="1"/>
</dbReference>
<dbReference type="SUPFAM" id="SSF47384">
    <property type="entry name" value="Homodimeric domain of signal transducing histidine kinase"/>
    <property type="match status" value="1"/>
</dbReference>
<dbReference type="SUPFAM" id="SSF55785">
    <property type="entry name" value="PYP-like sensor domain (PAS domain)"/>
    <property type="match status" value="3"/>
</dbReference>
<evidence type="ECO:0000256" key="2">
    <source>
        <dbReference type="ARBA" id="ARBA00004651"/>
    </source>
</evidence>
<keyword evidence="13" id="KW-0472">Membrane</keyword>
<comment type="subcellular location">
    <subcellularLocation>
        <location evidence="2">Cell membrane</location>
        <topology evidence="2">Multi-pass membrane protein</topology>
    </subcellularLocation>
</comment>
<dbReference type="GO" id="GO:0005886">
    <property type="term" value="C:plasma membrane"/>
    <property type="evidence" value="ECO:0007669"/>
    <property type="project" value="UniProtKB-SubCell"/>
</dbReference>
<feature type="modified residue" description="Phosphohistidine" evidence="16">
    <location>
        <position position="1119"/>
    </location>
</feature>
<dbReference type="InterPro" id="IPR000014">
    <property type="entry name" value="PAS"/>
</dbReference>
<dbReference type="InterPro" id="IPR003661">
    <property type="entry name" value="HisK_dim/P_dom"/>
</dbReference>
<feature type="domain" description="Histidine kinase" evidence="18">
    <location>
        <begin position="546"/>
        <end position="769"/>
    </location>
</feature>
<evidence type="ECO:0000256" key="4">
    <source>
        <dbReference type="ARBA" id="ARBA00022475"/>
    </source>
</evidence>
<accession>A0A514CP78</accession>
<dbReference type="PANTHER" id="PTHR45339">
    <property type="entry name" value="HYBRID SIGNAL TRANSDUCTION HISTIDINE KINASE J"/>
    <property type="match status" value="1"/>
</dbReference>
<dbReference type="FunFam" id="3.30.565.10:FF:000010">
    <property type="entry name" value="Sensor histidine kinase RcsC"/>
    <property type="match status" value="1"/>
</dbReference>
<gene>
    <name evidence="23" type="ORF">FKX85_15130</name>
</gene>
<dbReference type="PROSITE" id="PS50110">
    <property type="entry name" value="RESPONSE_REGULATORY"/>
    <property type="match status" value="2"/>
</dbReference>
<evidence type="ECO:0000256" key="16">
    <source>
        <dbReference type="PROSITE-ProRule" id="PRU00110"/>
    </source>
</evidence>
<keyword evidence="7" id="KW-0812">Transmembrane</keyword>
<dbReference type="CDD" id="cd16922">
    <property type="entry name" value="HATPase_EvgS-ArcB-TorS-like"/>
    <property type="match status" value="1"/>
</dbReference>
<dbReference type="SUPFAM" id="SSF52172">
    <property type="entry name" value="CheY-like"/>
    <property type="match status" value="2"/>
</dbReference>
<feature type="domain" description="Response regulatory" evidence="19">
    <location>
        <begin position="927"/>
        <end position="1045"/>
    </location>
</feature>
<keyword evidence="4" id="KW-1003">Cell membrane</keyword>
<dbReference type="CDD" id="cd00130">
    <property type="entry name" value="PAS"/>
    <property type="match status" value="2"/>
</dbReference>
<dbReference type="PANTHER" id="PTHR45339:SF1">
    <property type="entry name" value="HYBRID SIGNAL TRANSDUCTION HISTIDINE KINASE J"/>
    <property type="match status" value="1"/>
</dbReference>
<dbReference type="GO" id="GO:0005524">
    <property type="term" value="F:ATP binding"/>
    <property type="evidence" value="ECO:0007669"/>
    <property type="project" value="UniProtKB-KW"/>
</dbReference>
<dbReference type="InterPro" id="IPR005467">
    <property type="entry name" value="His_kinase_dom"/>
</dbReference>
<dbReference type="KEGG" id="echi:FKX85_15130"/>
<dbReference type="SUPFAM" id="SSF47226">
    <property type="entry name" value="Histidine-containing phosphotransfer domain, HPT domain"/>
    <property type="match status" value="1"/>
</dbReference>
<dbReference type="PROSITE" id="PS50113">
    <property type="entry name" value="PAC"/>
    <property type="match status" value="2"/>
</dbReference>
<dbReference type="Gene3D" id="1.10.287.130">
    <property type="match status" value="1"/>
</dbReference>
<proteinExistence type="predicted"/>
<dbReference type="Gene3D" id="1.20.120.160">
    <property type="entry name" value="HPT domain"/>
    <property type="match status" value="1"/>
</dbReference>
<keyword evidence="12" id="KW-0902">Two-component regulatory system</keyword>
<evidence type="ECO:0000256" key="9">
    <source>
        <dbReference type="ARBA" id="ARBA00022777"/>
    </source>
</evidence>
<dbReference type="InterPro" id="IPR003594">
    <property type="entry name" value="HATPase_dom"/>
</dbReference>
<evidence type="ECO:0000256" key="13">
    <source>
        <dbReference type="ARBA" id="ARBA00023136"/>
    </source>
</evidence>
<keyword evidence="10" id="KW-0067">ATP-binding</keyword>
<keyword evidence="11" id="KW-1133">Transmembrane helix</keyword>
<dbReference type="NCBIfam" id="TIGR00229">
    <property type="entry name" value="sensory_box"/>
    <property type="match status" value="3"/>
</dbReference>
<protein>
    <recommendedName>
        <fullName evidence="15">Sensory/regulatory protein RpfC</fullName>
        <ecNumber evidence="3">2.7.13.3</ecNumber>
    </recommendedName>
</protein>
<dbReference type="InterPro" id="IPR011006">
    <property type="entry name" value="CheY-like_superfamily"/>
</dbReference>
<keyword evidence="24" id="KW-1185">Reference proteome</keyword>
<keyword evidence="6" id="KW-0808">Transferase</keyword>
<dbReference type="Gene3D" id="3.30.450.20">
    <property type="entry name" value="PAS domain"/>
    <property type="match status" value="3"/>
</dbReference>
<dbReference type="Proteomes" id="UP000316614">
    <property type="component" value="Chromosome"/>
</dbReference>
<dbReference type="SMART" id="SM00387">
    <property type="entry name" value="HATPase_c"/>
    <property type="match status" value="1"/>
</dbReference>
<dbReference type="SMART" id="SM00086">
    <property type="entry name" value="PAC"/>
    <property type="match status" value="2"/>
</dbReference>
<organism evidence="23 24">
    <name type="scientific">Echinicola soli</name>
    <dbReference type="NCBI Taxonomy" id="2591634"/>
    <lineage>
        <taxon>Bacteria</taxon>
        <taxon>Pseudomonadati</taxon>
        <taxon>Bacteroidota</taxon>
        <taxon>Cytophagia</taxon>
        <taxon>Cytophagales</taxon>
        <taxon>Cyclobacteriaceae</taxon>
        <taxon>Echinicola</taxon>
    </lineage>
</organism>
<dbReference type="InterPro" id="IPR004358">
    <property type="entry name" value="Sig_transdc_His_kin-like_C"/>
</dbReference>
<feature type="domain" description="PAC" evidence="21">
    <location>
        <begin position="209"/>
        <end position="260"/>
    </location>
</feature>
<evidence type="ECO:0000256" key="12">
    <source>
        <dbReference type="ARBA" id="ARBA00023012"/>
    </source>
</evidence>
<dbReference type="EC" id="2.7.13.3" evidence="3"/>
<evidence type="ECO:0000256" key="15">
    <source>
        <dbReference type="ARBA" id="ARBA00068150"/>
    </source>
</evidence>
<evidence type="ECO:0000259" key="19">
    <source>
        <dbReference type="PROSITE" id="PS50110"/>
    </source>
</evidence>
<dbReference type="SMART" id="SM00448">
    <property type="entry name" value="REC"/>
    <property type="match status" value="2"/>
</dbReference>
<dbReference type="InterPro" id="IPR036641">
    <property type="entry name" value="HPT_dom_sf"/>
</dbReference>
<feature type="domain" description="PAS" evidence="20">
    <location>
        <begin position="261"/>
        <end position="307"/>
    </location>
</feature>
<comment type="catalytic activity">
    <reaction evidence="1">
        <text>ATP + protein L-histidine = ADP + protein N-phospho-L-histidine.</text>
        <dbReference type="EC" id="2.7.13.3"/>
    </reaction>
</comment>
<evidence type="ECO:0000256" key="14">
    <source>
        <dbReference type="ARBA" id="ARBA00064003"/>
    </source>
</evidence>
<evidence type="ECO:0000256" key="10">
    <source>
        <dbReference type="ARBA" id="ARBA00022840"/>
    </source>
</evidence>
<dbReference type="PROSITE" id="PS50894">
    <property type="entry name" value="HPT"/>
    <property type="match status" value="1"/>
</dbReference>
<evidence type="ECO:0000256" key="7">
    <source>
        <dbReference type="ARBA" id="ARBA00022692"/>
    </source>
</evidence>
<dbReference type="PRINTS" id="PR00344">
    <property type="entry name" value="BCTRLSENSOR"/>
</dbReference>
<evidence type="ECO:0000259" key="22">
    <source>
        <dbReference type="PROSITE" id="PS50894"/>
    </source>
</evidence>
<dbReference type="PROSITE" id="PS50109">
    <property type="entry name" value="HIS_KIN"/>
    <property type="match status" value="1"/>
</dbReference>
<dbReference type="InterPro" id="IPR013656">
    <property type="entry name" value="PAS_4"/>
</dbReference>
<feature type="domain" description="HPt" evidence="22">
    <location>
        <begin position="1077"/>
        <end position="1177"/>
    </location>
</feature>
<keyword evidence="5 17" id="KW-0597">Phosphoprotein</keyword>
<evidence type="ECO:0000259" key="20">
    <source>
        <dbReference type="PROSITE" id="PS50112"/>
    </source>
</evidence>
<dbReference type="Pfam" id="PF02518">
    <property type="entry name" value="HATPase_c"/>
    <property type="match status" value="1"/>
</dbReference>
<dbReference type="SMART" id="SM00388">
    <property type="entry name" value="HisKA"/>
    <property type="match status" value="1"/>
</dbReference>
<evidence type="ECO:0000259" key="21">
    <source>
        <dbReference type="PROSITE" id="PS50113"/>
    </source>
</evidence>
<feature type="domain" description="Response regulatory" evidence="19">
    <location>
        <begin position="785"/>
        <end position="901"/>
    </location>
</feature>
<dbReference type="Pfam" id="PF00512">
    <property type="entry name" value="HisKA"/>
    <property type="match status" value="1"/>
</dbReference>
<feature type="domain" description="PAC" evidence="21">
    <location>
        <begin position="350"/>
        <end position="402"/>
    </location>
</feature>
<feature type="modified residue" description="4-aspartylphosphate" evidence="17">
    <location>
        <position position="835"/>
    </location>
</feature>
<dbReference type="CDD" id="cd00082">
    <property type="entry name" value="HisKA"/>
    <property type="match status" value="1"/>
</dbReference>
<feature type="domain" description="PAS" evidence="20">
    <location>
        <begin position="403"/>
        <end position="454"/>
    </location>
</feature>
<evidence type="ECO:0000256" key="17">
    <source>
        <dbReference type="PROSITE-ProRule" id="PRU00169"/>
    </source>
</evidence>
<evidence type="ECO:0000256" key="5">
    <source>
        <dbReference type="ARBA" id="ARBA00022553"/>
    </source>
</evidence>
<dbReference type="InterPro" id="IPR001610">
    <property type="entry name" value="PAC"/>
</dbReference>
<dbReference type="InterPro" id="IPR008207">
    <property type="entry name" value="Sig_transdc_His_kin_Hpt_dom"/>
</dbReference>
<dbReference type="PROSITE" id="PS50112">
    <property type="entry name" value="PAS"/>
    <property type="match status" value="2"/>
</dbReference>
<evidence type="ECO:0000313" key="24">
    <source>
        <dbReference type="Proteomes" id="UP000316614"/>
    </source>
</evidence>
<evidence type="ECO:0000259" key="18">
    <source>
        <dbReference type="PROSITE" id="PS50109"/>
    </source>
</evidence>
<dbReference type="InterPro" id="IPR000700">
    <property type="entry name" value="PAS-assoc_C"/>
</dbReference>
<dbReference type="InterPro" id="IPR001789">
    <property type="entry name" value="Sig_transdc_resp-reg_receiver"/>
</dbReference>
<dbReference type="OrthoDB" id="9811889at2"/>
<dbReference type="FunFam" id="1.10.287.130:FF:000002">
    <property type="entry name" value="Two-component osmosensing histidine kinase"/>
    <property type="match status" value="1"/>
</dbReference>
<keyword evidence="9" id="KW-0418">Kinase</keyword>
<dbReference type="Gene3D" id="2.10.70.100">
    <property type="match status" value="1"/>
</dbReference>
<dbReference type="Pfam" id="PF00072">
    <property type="entry name" value="Response_reg"/>
    <property type="match status" value="2"/>
</dbReference>
<dbReference type="SUPFAM" id="SSF55874">
    <property type="entry name" value="ATPase domain of HSP90 chaperone/DNA topoisomerase II/histidine kinase"/>
    <property type="match status" value="1"/>
</dbReference>
<sequence>MAMLTAVCQVTSLGIKDDKEFKLVISSGIKEAHKVNYQAKVYEHIKKVKPNRDEDTDLIELGCMPDGKYLFPIIILGENNRFDVWLLLFFSEKVTITQNQKKSLLFIAKTIGSLLEKKTNPDHSMGSVYHRKNLQEIYHKTNEVARVGGWEMDCITNTIFWTDVTREIHEVDSEFIPTLENAFAFYEIGDSKFLIAQAISLAQEKNKPYDLELKLKTAKGNQIWVRTIGEPKFKNGECVRIFGTIQDITKAKEARENVINAKKLLEDVLDTSTGVAIISTDAKGIIRLFSKGAEKMLGYSADELVGKCTPEVFHDKVEIQKQAHKLKEKYGKEIEGKLVFVYEPNLRGSEAKEWTYIRKDKTRITVKLTLTPMKDEHGEINGYLGVATDITEEKKASKNLFIERARLKSFVKHVPASVAMLDNELRFVAYSDKWLEMYGLEGQDITGKSHYDIFTNISDEWKEIHKRGLNGEVICSEEDVWRPEGWSYDQYVRWEIRPWYYSKDEIGGILMLTEDITEAYLQRGDLEKSKLHAEQSNRAKSEFLANMSHEIRTPLNGIIGFSDLVLKTELNDRQEQYLSIVNQSANSLLNIINDILDFSKIEAGKLDLDIERNDLHELVEQASDIITYVIHQKGLEMLLNISPNIPRFAWIDSVRLKQVLVNLLGNASKFTDSGEVELKLTPLTEMDQNGKMDIRFSVRDTGIGIKPDKQDKIFEAFTQEDVSTTKKYGGTGLGLTISNRLLELMGSRLQLTSRPKRGSTFYFDLKVKCEDGLPSRQVYDLDLQRILIVDDNANNRMIIERMLALKGIRTDQAKNGFEAIQRLVDGERYDVILMDFQMPYLNGIDTAKKIRTNFVHQPIIFLHSSSEDKKISQASKDLNIPLRLIKPIKMQDMFDTLLKIQQNSPDTIKETKNKKAYESPLLNEKSTILIVEDNAINLLLGKTVIHNISPKTKVIEANNGKQALELMKEDLPDLILMDVQMPEMNGYDATKAIREIYLNQNILIFALTAGNLKGEKERCLEAGMDDYIAKPFVEEDLIRLLEKWHKPDISEKANGQANNSGDLIPFDIQKLQQVMGFKDLEDPIFQQLLVLSKRELLKTKEAMEALPAPINPELSQIAHKLYSSASSLCMEKLARLSSKLERTALSNKNPAFTTNLTAETLLEVTERLADLDLYLGE</sequence>